<gene>
    <name evidence="7" type="ORF">GTH32_18440</name>
</gene>
<feature type="domain" description="Tyr recombinase" evidence="6">
    <location>
        <begin position="190"/>
        <end position="427"/>
    </location>
</feature>
<dbReference type="GO" id="GO:0006310">
    <property type="term" value="P:DNA recombination"/>
    <property type="evidence" value="ECO:0007669"/>
    <property type="project" value="UniProtKB-KW"/>
</dbReference>
<keyword evidence="5" id="KW-0812">Transmembrane</keyword>
<organism evidence="7 8">
    <name type="scientific">Alteromonas profundi</name>
    <dbReference type="NCBI Taxonomy" id="2696062"/>
    <lineage>
        <taxon>Bacteria</taxon>
        <taxon>Pseudomonadati</taxon>
        <taxon>Pseudomonadota</taxon>
        <taxon>Gammaproteobacteria</taxon>
        <taxon>Alteromonadales</taxon>
        <taxon>Alteromonadaceae</taxon>
        <taxon>Alteromonas/Salinimonas group</taxon>
        <taxon>Alteromonas</taxon>
    </lineage>
</organism>
<name>A0A7X5RMM2_9ALTE</name>
<dbReference type="InterPro" id="IPR013762">
    <property type="entry name" value="Integrase-like_cat_sf"/>
</dbReference>
<feature type="transmembrane region" description="Helical" evidence="5">
    <location>
        <begin position="6"/>
        <end position="24"/>
    </location>
</feature>
<comment type="caution">
    <text evidence="7">The sequence shown here is derived from an EMBL/GenBank/DDBJ whole genome shotgun (WGS) entry which is preliminary data.</text>
</comment>
<accession>A0A7X5RMM2</accession>
<keyword evidence="8" id="KW-1185">Reference proteome</keyword>
<proteinExistence type="inferred from homology"/>
<dbReference type="GO" id="GO:0003677">
    <property type="term" value="F:DNA binding"/>
    <property type="evidence" value="ECO:0007669"/>
    <property type="project" value="UniProtKB-KW"/>
</dbReference>
<evidence type="ECO:0000256" key="3">
    <source>
        <dbReference type="ARBA" id="ARBA00023125"/>
    </source>
</evidence>
<dbReference type="InterPro" id="IPR002104">
    <property type="entry name" value="Integrase_catalytic"/>
</dbReference>
<keyword evidence="2" id="KW-0229">DNA integration</keyword>
<dbReference type="RefSeq" id="WP_163088566.1">
    <property type="nucleotide sequence ID" value="NZ_JAAAWN010000043.1"/>
</dbReference>
<evidence type="ECO:0000313" key="7">
    <source>
        <dbReference type="EMBL" id="NDV93152.1"/>
    </source>
</evidence>
<dbReference type="EMBL" id="JAAAWN010000043">
    <property type="protein sequence ID" value="NDV93152.1"/>
    <property type="molecule type" value="Genomic_DNA"/>
</dbReference>
<dbReference type="PROSITE" id="PS51898">
    <property type="entry name" value="TYR_RECOMBINASE"/>
    <property type="match status" value="1"/>
</dbReference>
<dbReference type="InterPro" id="IPR011010">
    <property type="entry name" value="DNA_brk_join_enz"/>
</dbReference>
<dbReference type="PANTHER" id="PTHR30349:SF41">
    <property type="entry name" value="INTEGRASE_RECOMBINASE PROTEIN MJ0367-RELATED"/>
    <property type="match status" value="1"/>
</dbReference>
<dbReference type="GO" id="GO:0015074">
    <property type="term" value="P:DNA integration"/>
    <property type="evidence" value="ECO:0007669"/>
    <property type="project" value="UniProtKB-KW"/>
</dbReference>
<evidence type="ECO:0000256" key="2">
    <source>
        <dbReference type="ARBA" id="ARBA00022908"/>
    </source>
</evidence>
<evidence type="ECO:0000313" key="8">
    <source>
        <dbReference type="Proteomes" id="UP000470213"/>
    </source>
</evidence>
<dbReference type="Gene3D" id="1.10.443.10">
    <property type="entry name" value="Intergrase catalytic core"/>
    <property type="match status" value="1"/>
</dbReference>
<dbReference type="Proteomes" id="UP000470213">
    <property type="component" value="Unassembled WGS sequence"/>
</dbReference>
<protein>
    <submittedName>
        <fullName evidence="7">Tyrosine-type recombinase/integrase</fullName>
    </submittedName>
</protein>
<keyword evidence="5" id="KW-1133">Transmembrane helix</keyword>
<sequence length="427" mass="49687">MTLPFFVLFYYILPLCLFGIILRYKTEKITNPRYGNQTLPMLVDTHNHSLPEPSAAIWGWDLWLSSKYNTTLNRLNDLCVFYEYCANEHQTFFEEAAKLNILTNRQVNNLGTFLLHNFKYELEDGVSIAPSTYNRRIDSIILFLKFHYNRYIERLDDYDKKEQVQKSVDRACGWIAKKRYSKAQVDNATKQTEPLNNDEIDIIKKIIRPSTDSFTNEINPFRRQLQVRNACAILLLLELGCRASELVLIRSDQDLKLTTNPTVVIQFSEDSAFRNRKDGASHKTRFRELPISRGLAALILDYLEEHRPFLRKPFKGSLTEYLFISEKDGGALTTSGLDYMITKIYQTIPNLADVIHPHRFRVTRGTELRSNIDTKYEDSNSPMTQAGETQDLLTTWGGWSTTSDMTRRYTQAHLQRKISDYLRGKED</sequence>
<evidence type="ECO:0000256" key="5">
    <source>
        <dbReference type="SAM" id="Phobius"/>
    </source>
</evidence>
<evidence type="ECO:0000256" key="4">
    <source>
        <dbReference type="ARBA" id="ARBA00023172"/>
    </source>
</evidence>
<dbReference type="SUPFAM" id="SSF56349">
    <property type="entry name" value="DNA breaking-rejoining enzymes"/>
    <property type="match status" value="1"/>
</dbReference>
<keyword evidence="3" id="KW-0238">DNA-binding</keyword>
<evidence type="ECO:0000256" key="1">
    <source>
        <dbReference type="ARBA" id="ARBA00008857"/>
    </source>
</evidence>
<keyword evidence="5" id="KW-0472">Membrane</keyword>
<dbReference type="CDD" id="cd00397">
    <property type="entry name" value="DNA_BRE_C"/>
    <property type="match status" value="1"/>
</dbReference>
<reference evidence="7 8" key="1">
    <citation type="submission" date="2020-01" db="EMBL/GenBank/DDBJ databases">
        <authorList>
            <person name="Chen J."/>
            <person name="Zhu S."/>
            <person name="Yang J."/>
        </authorList>
    </citation>
    <scope>NUCLEOTIDE SEQUENCE [LARGE SCALE GENOMIC DNA]</scope>
    <source>
        <strain evidence="7 8">345S023</strain>
    </source>
</reference>
<comment type="similarity">
    <text evidence="1">Belongs to the 'phage' integrase family.</text>
</comment>
<dbReference type="AlphaFoldDB" id="A0A7X5RMM2"/>
<keyword evidence="4" id="KW-0233">DNA recombination</keyword>
<dbReference type="PANTHER" id="PTHR30349">
    <property type="entry name" value="PHAGE INTEGRASE-RELATED"/>
    <property type="match status" value="1"/>
</dbReference>
<dbReference type="InterPro" id="IPR050090">
    <property type="entry name" value="Tyrosine_recombinase_XerCD"/>
</dbReference>
<evidence type="ECO:0000259" key="6">
    <source>
        <dbReference type="PROSITE" id="PS51898"/>
    </source>
</evidence>
<dbReference type="Pfam" id="PF00589">
    <property type="entry name" value="Phage_integrase"/>
    <property type="match status" value="1"/>
</dbReference>